<dbReference type="InterPro" id="IPR029063">
    <property type="entry name" value="SAM-dependent_MTases_sf"/>
</dbReference>
<dbReference type="RefSeq" id="WP_254963211.1">
    <property type="nucleotide sequence ID" value="NZ_JANDWJ010000003.1"/>
</dbReference>
<evidence type="ECO:0000256" key="4">
    <source>
        <dbReference type="SAM" id="MobiDB-lite"/>
    </source>
</evidence>
<dbReference type="GO" id="GO:0008170">
    <property type="term" value="F:N-methyltransferase activity"/>
    <property type="evidence" value="ECO:0007669"/>
    <property type="project" value="InterPro"/>
</dbReference>
<evidence type="ECO:0000256" key="1">
    <source>
        <dbReference type="ARBA" id="ARBA00006594"/>
    </source>
</evidence>
<dbReference type="GO" id="GO:0003677">
    <property type="term" value="F:DNA binding"/>
    <property type="evidence" value="ECO:0007669"/>
    <property type="project" value="InterPro"/>
</dbReference>
<proteinExistence type="inferred from homology"/>
<dbReference type="AlphaFoldDB" id="A0AAP2U9D6"/>
<gene>
    <name evidence="6" type="ORF">NNC68_01675</name>
</gene>
<dbReference type="PRINTS" id="PR00508">
    <property type="entry name" value="S21N4MTFRASE"/>
</dbReference>
<evidence type="ECO:0000256" key="3">
    <source>
        <dbReference type="ARBA" id="ARBA00022679"/>
    </source>
</evidence>
<dbReference type="SUPFAM" id="SSF53335">
    <property type="entry name" value="S-adenosyl-L-methionine-dependent methyltransferases"/>
    <property type="match status" value="1"/>
</dbReference>
<keyword evidence="3" id="KW-0808">Transferase</keyword>
<protein>
    <submittedName>
        <fullName evidence="6">DNA methyltransferase</fullName>
    </submittedName>
</protein>
<evidence type="ECO:0000256" key="2">
    <source>
        <dbReference type="ARBA" id="ARBA00022603"/>
    </source>
</evidence>
<reference evidence="6" key="1">
    <citation type="submission" date="2022-07" db="EMBL/GenBank/DDBJ databases">
        <title>Prevotella copri.</title>
        <authorList>
            <person name="Yang C."/>
        </authorList>
    </citation>
    <scope>NUCLEOTIDE SEQUENCE</scope>
    <source>
        <strain evidence="6">HF1805</strain>
    </source>
</reference>
<dbReference type="GO" id="GO:0032259">
    <property type="term" value="P:methylation"/>
    <property type="evidence" value="ECO:0007669"/>
    <property type="project" value="UniProtKB-KW"/>
</dbReference>
<keyword evidence="2 6" id="KW-0489">Methyltransferase</keyword>
<dbReference type="PROSITE" id="PS00092">
    <property type="entry name" value="N6_MTASE"/>
    <property type="match status" value="1"/>
</dbReference>
<evidence type="ECO:0000313" key="7">
    <source>
        <dbReference type="Proteomes" id="UP001205506"/>
    </source>
</evidence>
<comment type="similarity">
    <text evidence="1">Belongs to the N(4)/N(6)-methyltransferase family.</text>
</comment>
<accession>A0AAP2U9D6</accession>
<feature type="region of interest" description="Disordered" evidence="4">
    <location>
        <begin position="548"/>
        <end position="571"/>
    </location>
</feature>
<feature type="domain" description="DNA methylase N-4/N-6" evidence="5">
    <location>
        <begin position="436"/>
        <end position="753"/>
    </location>
</feature>
<comment type="caution">
    <text evidence="6">The sequence shown here is derived from an EMBL/GenBank/DDBJ whole genome shotgun (WGS) entry which is preliminary data.</text>
</comment>
<name>A0AAP2U9D6_9BACT</name>
<dbReference type="InterPro" id="IPR002052">
    <property type="entry name" value="DNA_methylase_N6_adenine_CS"/>
</dbReference>
<organism evidence="6 7">
    <name type="scientific">Segatella copri</name>
    <dbReference type="NCBI Taxonomy" id="165179"/>
    <lineage>
        <taxon>Bacteria</taxon>
        <taxon>Pseudomonadati</taxon>
        <taxon>Bacteroidota</taxon>
        <taxon>Bacteroidia</taxon>
        <taxon>Bacteroidales</taxon>
        <taxon>Prevotellaceae</taxon>
        <taxon>Segatella</taxon>
    </lineage>
</organism>
<evidence type="ECO:0000313" key="6">
    <source>
        <dbReference type="EMBL" id="MCP9548192.1"/>
    </source>
</evidence>
<dbReference type="InterPro" id="IPR002941">
    <property type="entry name" value="DNA_methylase_N4/N6"/>
</dbReference>
<dbReference type="Gene3D" id="3.40.50.150">
    <property type="entry name" value="Vaccinia Virus protein VP39"/>
    <property type="match status" value="1"/>
</dbReference>
<dbReference type="Proteomes" id="UP001205506">
    <property type="component" value="Unassembled WGS sequence"/>
</dbReference>
<dbReference type="Pfam" id="PF01555">
    <property type="entry name" value="N6_N4_Mtase"/>
    <property type="match status" value="1"/>
</dbReference>
<dbReference type="EMBL" id="JANDWU010000001">
    <property type="protein sequence ID" value="MCP9548192.1"/>
    <property type="molecule type" value="Genomic_DNA"/>
</dbReference>
<evidence type="ECO:0000259" key="5">
    <source>
        <dbReference type="Pfam" id="PF01555"/>
    </source>
</evidence>
<sequence length="968" mass="112745">MTQYEQKFRDILAEILQLDQAELDFGIYRIMNQKRKDIEAFLNNRLVPEVTKILKAQTAAGTDISAMENEVFSHLAKFFSRYYEGGDFISKRRYKDDAYAIPYSGEEVKLYWANADQYYIKTSEYFKNYSFVLPTSRRKVHFVLRDADTEQNNNKAANNMERRFQLCEEDCIAEEDGELNIFFTYELMPKTTKQDALIKDAEAKIISSFAEGKYADFAELVNEKVPTEKNKERTLLMKHLQDYTAKNNFDYFIHKDLGGFLRRELDFYIKNEVMFLDDLDATHIMEHLAQVKAIKLVGEKIITFLAQLEDFQKKLWLKKKFVVGCDYCITLDRIPRTLYPEIIANDEQRKEWVRLFAIDEIKGDMMTEVYSEPLTEKFLEDNPFLVLDTKFFSAEFKHKLVGSMENVDEECNGLLINSENFQALELLQEKCHRKLDGIYIDPPYNTDATPILYKNSYKDSSWMTLMNDRFIEAKNLVAKDGYWSVAIDDVELHNLYKIMESNFAAYDMFQVIVNHYPGSGTGRSNVSKTHEYNLFAVPKGQDLLRGEPIEERQRTRSFSRAGTGDNNHREGRPNSFYAVLVESKTKKIVGFEAPPALEVKDYPTSPTDEGYLRIYPIGKDGQERCWSLGFESAKKALKEGLLECTSSNTIIRLYNDEADWGLLPSLWVDRKFSATTWGTNLLTNIFGNSGLFSFPKSLYTVQQAIYAGTYLKKNALLLDFFAGSGTTGHAVINLNREDNGNRKYILCEMAEYFNSVTKPRIEKVIYSEDWKDGKPVSRKGISQCFKYIRLEQYEDTLNNLQPKNQRLDFDNENGKGDFEETYFLRYMLDTETKGDLFNLEWFKNPFVMSIKTTKDNELVDTHVDMVETFNYLIGLNVETLRYPKDGYCVVEGTTHVGNERTLVIWRNCNKVSNEDLNEFFRKQAYCTTDSEFDKIYVNGDNTLPNIKTDEEHWKVVLIEEEFKKRMFE</sequence>
<dbReference type="InterPro" id="IPR001091">
    <property type="entry name" value="RM_Methyltransferase"/>
</dbReference>